<dbReference type="InterPro" id="IPR020017">
    <property type="entry name" value="XapX_domain"/>
</dbReference>
<name>A0A1Y6BDL6_9PROT</name>
<protein>
    <submittedName>
        <fullName evidence="1">XapX domain-containing protein</fullName>
    </submittedName>
</protein>
<dbReference type="NCBIfam" id="TIGR03510">
    <property type="entry name" value="XapX"/>
    <property type="match status" value="1"/>
</dbReference>
<organism evidence="1 2">
    <name type="scientific">Tistlia consotensis USBA 355</name>
    <dbReference type="NCBI Taxonomy" id="560819"/>
    <lineage>
        <taxon>Bacteria</taxon>
        <taxon>Pseudomonadati</taxon>
        <taxon>Pseudomonadota</taxon>
        <taxon>Alphaproteobacteria</taxon>
        <taxon>Rhodospirillales</taxon>
        <taxon>Rhodovibrionaceae</taxon>
        <taxon>Tistlia</taxon>
    </lineage>
</organism>
<dbReference type="RefSeq" id="WP_085121597.1">
    <property type="nucleotide sequence ID" value="NZ_FWZX01000003.1"/>
</dbReference>
<reference evidence="1 2" key="1">
    <citation type="submission" date="2017-04" db="EMBL/GenBank/DDBJ databases">
        <authorList>
            <person name="Afonso C.L."/>
            <person name="Miller P.J."/>
            <person name="Scott M.A."/>
            <person name="Spackman E."/>
            <person name="Goraichik I."/>
            <person name="Dimitrov K.M."/>
            <person name="Suarez D.L."/>
            <person name="Swayne D.E."/>
        </authorList>
    </citation>
    <scope>NUCLEOTIDE SEQUENCE [LARGE SCALE GENOMIC DNA]</scope>
    <source>
        <strain evidence="1 2">USBA 355</strain>
    </source>
</reference>
<evidence type="ECO:0000313" key="2">
    <source>
        <dbReference type="Proteomes" id="UP000192917"/>
    </source>
</evidence>
<sequence>MTQALLGLLLGLAIGAACRWLDLPLPAPPRLVGALLVVTMTLGFMAADLALGPPAPAAAVEVPPR</sequence>
<dbReference type="EMBL" id="FWZX01000003">
    <property type="protein sequence ID" value="SMF03727.1"/>
    <property type="molecule type" value="Genomic_DNA"/>
</dbReference>
<gene>
    <name evidence="1" type="ORF">SAMN05428998_103156</name>
</gene>
<accession>A0A1Y6BDL6</accession>
<evidence type="ECO:0000313" key="1">
    <source>
        <dbReference type="EMBL" id="SMF03727.1"/>
    </source>
</evidence>
<dbReference type="Proteomes" id="UP000192917">
    <property type="component" value="Unassembled WGS sequence"/>
</dbReference>
<keyword evidence="2" id="KW-1185">Reference proteome</keyword>
<proteinExistence type="predicted"/>
<dbReference type="AlphaFoldDB" id="A0A1Y6BDL6"/>
<dbReference type="STRING" id="560819.SAMN05428998_103156"/>